<sequence length="74" mass="7757">MFYAVFIGAVAAVLYVLGFIAGGSFGASCAMFGAKIMKTGIPISALGSCIGMLGFYIEGTHELTMNQKHQETTD</sequence>
<keyword evidence="1" id="KW-1133">Transmembrane helix</keyword>
<evidence type="ECO:0000256" key="1">
    <source>
        <dbReference type="SAM" id="Phobius"/>
    </source>
</evidence>
<feature type="transmembrane region" description="Helical" evidence="1">
    <location>
        <begin position="6"/>
        <end position="27"/>
    </location>
</feature>
<accession>A0A081C7N4</accession>
<organism evidence="2 3">
    <name type="scientific">Vecturithrix granuli</name>
    <dbReference type="NCBI Taxonomy" id="1499967"/>
    <lineage>
        <taxon>Bacteria</taxon>
        <taxon>Candidatus Moduliflexota</taxon>
        <taxon>Candidatus Vecturitrichia</taxon>
        <taxon>Candidatus Vecturitrichales</taxon>
        <taxon>Candidatus Vecturitrichaceae</taxon>
        <taxon>Candidatus Vecturithrix</taxon>
    </lineage>
</organism>
<proteinExistence type="predicted"/>
<evidence type="ECO:0000313" key="3">
    <source>
        <dbReference type="Proteomes" id="UP000030661"/>
    </source>
</evidence>
<dbReference type="AlphaFoldDB" id="A0A081C7N4"/>
<feature type="transmembrane region" description="Helical" evidence="1">
    <location>
        <begin position="39"/>
        <end position="57"/>
    </location>
</feature>
<keyword evidence="3" id="KW-1185">Reference proteome</keyword>
<dbReference type="HOGENOM" id="CLU_2680179_0_0_0"/>
<keyword evidence="1" id="KW-0472">Membrane</keyword>
<evidence type="ECO:0000313" key="2">
    <source>
        <dbReference type="EMBL" id="GAK60589.1"/>
    </source>
</evidence>
<protein>
    <submittedName>
        <fullName evidence="2">Uncharacterized protein</fullName>
    </submittedName>
</protein>
<gene>
    <name evidence="2" type="ORF">U27_00486</name>
</gene>
<dbReference type="EMBL" id="DF820473">
    <property type="protein sequence ID" value="GAK60589.1"/>
    <property type="molecule type" value="Genomic_DNA"/>
</dbReference>
<name>A0A081C7N4_VECG1</name>
<dbReference type="Proteomes" id="UP000030661">
    <property type="component" value="Unassembled WGS sequence"/>
</dbReference>
<keyword evidence="1" id="KW-0812">Transmembrane</keyword>
<reference evidence="2 3" key="1">
    <citation type="journal article" date="2015" name="PeerJ">
        <title>First genomic representation of candidate bacterial phylum KSB3 points to enhanced environmental sensing as a trigger of wastewater bulking.</title>
        <authorList>
            <person name="Sekiguchi Y."/>
            <person name="Ohashi A."/>
            <person name="Parks D.H."/>
            <person name="Yamauchi T."/>
            <person name="Tyson G.W."/>
            <person name="Hugenholtz P."/>
        </authorList>
    </citation>
    <scope>NUCLEOTIDE SEQUENCE [LARGE SCALE GENOMIC DNA]</scope>
</reference>